<dbReference type="InterPro" id="IPR011010">
    <property type="entry name" value="DNA_brk_join_enz"/>
</dbReference>
<keyword evidence="1" id="KW-0233">DNA recombination</keyword>
<proteinExistence type="predicted"/>
<sequence>MRGHSLRAGAATEALDRGVPLEDVMALTRHKNPATTLHYDRYREQRSARVDLDADASCPSRCTSHPMT</sequence>
<protein>
    <recommendedName>
        <fullName evidence="3">Tyr recombinase domain-containing protein</fullName>
    </recommendedName>
</protein>
<dbReference type="RefSeq" id="WP_357407972.1">
    <property type="nucleotide sequence ID" value="NZ_JBEYCD010000011.1"/>
</dbReference>
<dbReference type="Proteomes" id="UP001611415">
    <property type="component" value="Unassembled WGS sequence"/>
</dbReference>
<dbReference type="InterPro" id="IPR002104">
    <property type="entry name" value="Integrase_catalytic"/>
</dbReference>
<organism evidence="4 5">
    <name type="scientific">Nocardia xishanensis</name>
    <dbReference type="NCBI Taxonomy" id="238964"/>
    <lineage>
        <taxon>Bacteria</taxon>
        <taxon>Bacillati</taxon>
        <taxon>Actinomycetota</taxon>
        <taxon>Actinomycetes</taxon>
        <taxon>Mycobacteriales</taxon>
        <taxon>Nocardiaceae</taxon>
        <taxon>Nocardia</taxon>
    </lineage>
</organism>
<evidence type="ECO:0000256" key="1">
    <source>
        <dbReference type="ARBA" id="ARBA00023172"/>
    </source>
</evidence>
<dbReference type="Gene3D" id="1.10.443.10">
    <property type="entry name" value="Intergrase catalytic core"/>
    <property type="match status" value="1"/>
</dbReference>
<evidence type="ECO:0000313" key="5">
    <source>
        <dbReference type="Proteomes" id="UP001611415"/>
    </source>
</evidence>
<dbReference type="SUPFAM" id="SSF56349">
    <property type="entry name" value="DNA breaking-rejoining enzymes"/>
    <property type="match status" value="1"/>
</dbReference>
<name>A0ABW7X7A2_9NOCA</name>
<evidence type="ECO:0000313" key="4">
    <source>
        <dbReference type="EMBL" id="MFI2476924.1"/>
    </source>
</evidence>
<evidence type="ECO:0000259" key="3">
    <source>
        <dbReference type="PROSITE" id="PS51898"/>
    </source>
</evidence>
<gene>
    <name evidence="4" type="ORF">ACH49W_26375</name>
</gene>
<reference evidence="4 5" key="1">
    <citation type="submission" date="2024-10" db="EMBL/GenBank/DDBJ databases">
        <title>The Natural Products Discovery Center: Release of the First 8490 Sequenced Strains for Exploring Actinobacteria Biosynthetic Diversity.</title>
        <authorList>
            <person name="Kalkreuter E."/>
            <person name="Kautsar S.A."/>
            <person name="Yang D."/>
            <person name="Bader C.D."/>
            <person name="Teijaro C.N."/>
            <person name="Fluegel L."/>
            <person name="Davis C.M."/>
            <person name="Simpson J.R."/>
            <person name="Lauterbach L."/>
            <person name="Steele A.D."/>
            <person name="Gui C."/>
            <person name="Meng S."/>
            <person name="Li G."/>
            <person name="Viehrig K."/>
            <person name="Ye F."/>
            <person name="Su P."/>
            <person name="Kiefer A.F."/>
            <person name="Nichols A."/>
            <person name="Cepeda A.J."/>
            <person name="Yan W."/>
            <person name="Fan B."/>
            <person name="Jiang Y."/>
            <person name="Adhikari A."/>
            <person name="Zheng C.-J."/>
            <person name="Schuster L."/>
            <person name="Cowan T.M."/>
            <person name="Smanski M.J."/>
            <person name="Chevrette M.G."/>
            <person name="De Carvalho L.P.S."/>
            <person name="Shen B."/>
        </authorList>
    </citation>
    <scope>NUCLEOTIDE SEQUENCE [LARGE SCALE GENOMIC DNA]</scope>
    <source>
        <strain evidence="4 5">NPDC019275</strain>
    </source>
</reference>
<dbReference type="PROSITE" id="PS51898">
    <property type="entry name" value="TYR_RECOMBINASE"/>
    <property type="match status" value="1"/>
</dbReference>
<dbReference type="EMBL" id="JBIRYO010000020">
    <property type="protein sequence ID" value="MFI2476924.1"/>
    <property type="molecule type" value="Genomic_DNA"/>
</dbReference>
<evidence type="ECO:0000256" key="2">
    <source>
        <dbReference type="SAM" id="MobiDB-lite"/>
    </source>
</evidence>
<feature type="domain" description="Tyr recombinase" evidence="3">
    <location>
        <begin position="1"/>
        <end position="52"/>
    </location>
</feature>
<accession>A0ABW7X7A2</accession>
<comment type="caution">
    <text evidence="4">The sequence shown here is derived from an EMBL/GenBank/DDBJ whole genome shotgun (WGS) entry which is preliminary data.</text>
</comment>
<dbReference type="InterPro" id="IPR013762">
    <property type="entry name" value="Integrase-like_cat_sf"/>
</dbReference>
<feature type="region of interest" description="Disordered" evidence="2">
    <location>
        <begin position="49"/>
        <end position="68"/>
    </location>
</feature>
<keyword evidence="5" id="KW-1185">Reference proteome</keyword>